<evidence type="ECO:0000313" key="1">
    <source>
        <dbReference type="EMBL" id="MDN5200039.1"/>
    </source>
</evidence>
<dbReference type="EMBL" id="JAUJEA010000001">
    <property type="protein sequence ID" value="MDN5200039.1"/>
    <property type="molecule type" value="Genomic_DNA"/>
</dbReference>
<dbReference type="InterPro" id="IPR013783">
    <property type="entry name" value="Ig-like_fold"/>
</dbReference>
<dbReference type="Gene3D" id="2.60.40.10">
    <property type="entry name" value="Immunoglobulins"/>
    <property type="match status" value="1"/>
</dbReference>
<protein>
    <submittedName>
        <fullName evidence="1">Gliding motility-associated C-terminal domain-containing protein</fullName>
    </submittedName>
</protein>
<gene>
    <name evidence="1" type="ORF">QQ008_01670</name>
</gene>
<proteinExistence type="predicted"/>
<dbReference type="CDD" id="cd00146">
    <property type="entry name" value="PKD"/>
    <property type="match status" value="1"/>
</dbReference>
<accession>A0ABT8KIF7</accession>
<dbReference type="InterPro" id="IPR026341">
    <property type="entry name" value="T9SS_type_B"/>
</dbReference>
<evidence type="ECO:0000313" key="2">
    <source>
        <dbReference type="Proteomes" id="UP001172082"/>
    </source>
</evidence>
<dbReference type="SUPFAM" id="SSF49299">
    <property type="entry name" value="PKD domain"/>
    <property type="match status" value="1"/>
</dbReference>
<dbReference type="SUPFAM" id="SSF82171">
    <property type="entry name" value="DPP6 N-terminal domain-like"/>
    <property type="match status" value="1"/>
</dbReference>
<sequence length="673" mass="75496">MFGVRKRLIFISLIIQIAHLAVAQKERAVWYFGNGIGLDFNHDPPSVLEGGRIGSPESCASICDDTGTLLFYSNGVSVWNRDHEVMENGEGLMGNQSTSQSLILRQPWSNHLYYIFTPDDVMELQGITWSLVDMRLNEGKGAVVQKNNFLYGPSTERIVPVKHNNNIDTWIITHGWLNNTFYAHLLTSDGILPDPVLSHSGIIIGSDDPDQTRGPAIGYLKASPNGEKIAITSFSALEIFDFDNATGILSNPKTLEFRNEFLYGLAFSPDGSKLYVSSWTGRLYQLDLSHSELKDIRSSITLLASQEAAFGALQTAINKKIYFSNGHNRTHLGVINHPDLNAENCGMEIEGLFLNGNRTSVGLPFSDADGFEPNFSYDNTCVGESIKFSVPFSDEIDSAFWDFNDPGSGTENLSKIKEPTHHFINTGIYHVSAIFYRQGEAYRLEKRVEILPSIPISLSLQETIVICSGDSVYLDIFNPGATYKWSNGSTEASQWVRSAGLYVVEVTNGCLTEKDSVEIFTTEPFEISLGEDTVLCGKESLILSAYYPKAHYRWQDGSMDSLYVVTEPGLISVEVENVCVARDTINVTFKDCDIFVPNVFTPNQDEYNEYFIIKGIRHQRWHLSIYNRWGKKVYKNNNYKNDWNGDSLETGIYFYYLSDQEGVEKNGIVTILR</sequence>
<comment type="caution">
    <text evidence="1">The sequence shown here is derived from an EMBL/GenBank/DDBJ whole genome shotgun (WGS) entry which is preliminary data.</text>
</comment>
<keyword evidence="2" id="KW-1185">Reference proteome</keyword>
<name>A0ABT8KIF7_9BACT</name>
<dbReference type="Pfam" id="PF13585">
    <property type="entry name" value="CHU_C"/>
    <property type="match status" value="1"/>
</dbReference>
<organism evidence="1 2">
    <name type="scientific">Splendidivirga corallicola</name>
    <dbReference type="NCBI Taxonomy" id="3051826"/>
    <lineage>
        <taxon>Bacteria</taxon>
        <taxon>Pseudomonadati</taxon>
        <taxon>Bacteroidota</taxon>
        <taxon>Cytophagia</taxon>
        <taxon>Cytophagales</taxon>
        <taxon>Splendidivirgaceae</taxon>
        <taxon>Splendidivirga</taxon>
    </lineage>
</organism>
<dbReference type="RefSeq" id="WP_346750066.1">
    <property type="nucleotide sequence ID" value="NZ_JAUJEA010000001.1"/>
</dbReference>
<dbReference type="InterPro" id="IPR035986">
    <property type="entry name" value="PKD_dom_sf"/>
</dbReference>
<reference evidence="1" key="1">
    <citation type="submission" date="2023-06" db="EMBL/GenBank/DDBJ databases">
        <title>Genomic of Parafulvivirga corallium.</title>
        <authorList>
            <person name="Wang G."/>
        </authorList>
    </citation>
    <scope>NUCLEOTIDE SEQUENCE</scope>
    <source>
        <strain evidence="1">BMA10</strain>
    </source>
</reference>
<dbReference type="Proteomes" id="UP001172082">
    <property type="component" value="Unassembled WGS sequence"/>
</dbReference>
<dbReference type="NCBIfam" id="TIGR04131">
    <property type="entry name" value="Bac_Flav_CTERM"/>
    <property type="match status" value="1"/>
</dbReference>